<keyword evidence="1" id="KW-0560">Oxidoreductase</keyword>
<dbReference type="AlphaFoldDB" id="A0A177SCN6"/>
<dbReference type="InterPro" id="IPR018655">
    <property type="entry name" value="DUF2086"/>
</dbReference>
<dbReference type="Pfam" id="PF09859">
    <property type="entry name" value="Oxygenase-NA"/>
    <property type="match status" value="1"/>
</dbReference>
<feature type="domain" description="Fe2OG dioxygenase" evidence="2">
    <location>
        <begin position="118"/>
        <end position="231"/>
    </location>
</feature>
<evidence type="ECO:0000313" key="4">
    <source>
        <dbReference type="Proteomes" id="UP000077752"/>
    </source>
</evidence>
<dbReference type="PROSITE" id="PS51471">
    <property type="entry name" value="FE2OG_OXY"/>
    <property type="match status" value="1"/>
</dbReference>
<name>A0A177SCN6_PSEPU</name>
<dbReference type="EMBL" id="LUCV01000040">
    <property type="protein sequence ID" value="OAI86120.1"/>
    <property type="molecule type" value="Genomic_DNA"/>
</dbReference>
<dbReference type="GO" id="GO:0016491">
    <property type="term" value="F:oxidoreductase activity"/>
    <property type="evidence" value="ECO:0007669"/>
    <property type="project" value="UniProtKB-KW"/>
</dbReference>
<organism evidence="3 4">
    <name type="scientific">Pseudomonas putida</name>
    <name type="common">Arthrobacter siderocapsulatus</name>
    <dbReference type="NCBI Taxonomy" id="303"/>
    <lineage>
        <taxon>Bacteria</taxon>
        <taxon>Pseudomonadati</taxon>
        <taxon>Pseudomonadota</taxon>
        <taxon>Gammaproteobacteria</taxon>
        <taxon>Pseudomonadales</taxon>
        <taxon>Pseudomonadaceae</taxon>
        <taxon>Pseudomonas</taxon>
    </lineage>
</organism>
<accession>A0A177SCN6</accession>
<protein>
    <submittedName>
        <fullName evidence="3">Proline hydroxylase</fullName>
    </submittedName>
</protein>
<dbReference type="GO" id="GO:0046872">
    <property type="term" value="F:metal ion binding"/>
    <property type="evidence" value="ECO:0007669"/>
    <property type="project" value="UniProtKB-KW"/>
</dbReference>
<gene>
    <name evidence="3" type="ORF">AYO28_00030</name>
</gene>
<evidence type="ECO:0000313" key="3">
    <source>
        <dbReference type="EMBL" id="OAI86120.1"/>
    </source>
</evidence>
<dbReference type="InterPro" id="IPR005123">
    <property type="entry name" value="Oxoglu/Fe-dep_dioxygenase_dom"/>
</dbReference>
<dbReference type="RefSeq" id="WP_064303994.1">
    <property type="nucleotide sequence ID" value="NZ_LUCV01000040.1"/>
</dbReference>
<keyword evidence="1" id="KW-0479">Metal-binding</keyword>
<dbReference type="Proteomes" id="UP000077752">
    <property type="component" value="Unassembled WGS sequence"/>
</dbReference>
<keyword evidence="1" id="KW-0408">Iron</keyword>
<comment type="similarity">
    <text evidence="1">Belongs to the iron/ascorbate-dependent oxidoreductase family.</text>
</comment>
<evidence type="ECO:0000256" key="1">
    <source>
        <dbReference type="RuleBase" id="RU003682"/>
    </source>
</evidence>
<proteinExistence type="inferred from homology"/>
<evidence type="ECO:0000259" key="2">
    <source>
        <dbReference type="PROSITE" id="PS51471"/>
    </source>
</evidence>
<comment type="caution">
    <text evidence="3">The sequence shown here is derived from an EMBL/GenBank/DDBJ whole genome shotgun (WGS) entry which is preliminary data.</text>
</comment>
<sequence length="232" mass="26238">MQTRFSFENPSLVESLDNTGHALLPALLSGDECRQLVALYPQSDRFRSRIVMSRHGFGSGEYQYFRYPLPAQVERLRQRIYPVLAGIANLWNSRLDCQASYPPSLSGFLRQCHRAGQMRPTPLLLQYRPGDYNCLHQDLYGDLSFPLQVAILLSRPGVDFEGGEFCLTEYSSQEHRAEVVPLQQGDGVVFPVAIRPVPGRRGGWRRVQVRHGVSQVSSGNRHTLGVIFHDAR</sequence>
<reference evidence="3 4" key="1">
    <citation type="submission" date="2016-03" db="EMBL/GenBank/DDBJ databases">
        <title>Draft Genome Assembly of Pseudomonas putida strain CBF10-2.</title>
        <authorList>
            <person name="Iyer R.S."/>
            <person name="Damania A."/>
        </authorList>
    </citation>
    <scope>NUCLEOTIDE SEQUENCE [LARGE SCALE GENOMIC DNA]</scope>
    <source>
        <strain evidence="3 4">CBF10-2</strain>
    </source>
</reference>
<dbReference type="Gene3D" id="2.60.120.620">
    <property type="entry name" value="q2cbj1_9rhob like domain"/>
    <property type="match status" value="1"/>
</dbReference>